<dbReference type="AlphaFoldDB" id="A0A1D2N954"/>
<sequence length="213" mass="23994">MWKQQLHIPYCTLYHQRAKMRYSVEIVLVIFGCAITLTTARSITQASHTRTVRSPAEDDPAGTPQAIRAKPENTKGYIAFAKNNFQGIDDIMDKHFSKKKEEGENIIKAGEETQVVVKSGTDTMEKEHYDLMQKAFEGFNTARSSALEELMQGEDDLSSGGSMSVVAELLPNQRLHLQKILTGTLMKLGQKLRMLRLQQQKPPCRSFPCRSSC</sequence>
<keyword evidence="3" id="KW-1185">Reference proteome</keyword>
<evidence type="ECO:0000313" key="2">
    <source>
        <dbReference type="EMBL" id="ODN01781.1"/>
    </source>
</evidence>
<protein>
    <submittedName>
        <fullName evidence="2">Uncharacterized protein</fullName>
    </submittedName>
</protein>
<name>A0A1D2N954_ORCCI</name>
<dbReference type="Proteomes" id="UP000094527">
    <property type="component" value="Unassembled WGS sequence"/>
</dbReference>
<evidence type="ECO:0000313" key="3">
    <source>
        <dbReference type="Proteomes" id="UP000094527"/>
    </source>
</evidence>
<proteinExistence type="predicted"/>
<feature type="region of interest" description="Disordered" evidence="1">
    <location>
        <begin position="44"/>
        <end position="69"/>
    </location>
</feature>
<accession>A0A1D2N954</accession>
<comment type="caution">
    <text evidence="2">The sequence shown here is derived from an EMBL/GenBank/DDBJ whole genome shotgun (WGS) entry which is preliminary data.</text>
</comment>
<reference evidence="2 3" key="1">
    <citation type="journal article" date="2016" name="Genome Biol. Evol.">
        <title>Gene Family Evolution Reflects Adaptation to Soil Environmental Stressors in the Genome of the Collembolan Orchesella cincta.</title>
        <authorList>
            <person name="Faddeeva-Vakhrusheva A."/>
            <person name="Derks M.F."/>
            <person name="Anvar S.Y."/>
            <person name="Agamennone V."/>
            <person name="Suring W."/>
            <person name="Smit S."/>
            <person name="van Straalen N.M."/>
            <person name="Roelofs D."/>
        </authorList>
    </citation>
    <scope>NUCLEOTIDE SEQUENCE [LARGE SCALE GENOMIC DNA]</scope>
    <source>
        <tissue evidence="2">Mixed pool</tissue>
    </source>
</reference>
<evidence type="ECO:0000256" key="1">
    <source>
        <dbReference type="SAM" id="MobiDB-lite"/>
    </source>
</evidence>
<dbReference type="EMBL" id="LJIJ01000139">
    <property type="protein sequence ID" value="ODN01781.1"/>
    <property type="molecule type" value="Genomic_DNA"/>
</dbReference>
<gene>
    <name evidence="2" type="ORF">Ocin01_04909</name>
</gene>
<organism evidence="2 3">
    <name type="scientific">Orchesella cincta</name>
    <name type="common">Springtail</name>
    <name type="synonym">Podura cincta</name>
    <dbReference type="NCBI Taxonomy" id="48709"/>
    <lineage>
        <taxon>Eukaryota</taxon>
        <taxon>Metazoa</taxon>
        <taxon>Ecdysozoa</taxon>
        <taxon>Arthropoda</taxon>
        <taxon>Hexapoda</taxon>
        <taxon>Collembola</taxon>
        <taxon>Entomobryomorpha</taxon>
        <taxon>Entomobryoidea</taxon>
        <taxon>Orchesellidae</taxon>
        <taxon>Orchesellinae</taxon>
        <taxon>Orchesella</taxon>
    </lineage>
</organism>